<evidence type="ECO:0000313" key="1">
    <source>
        <dbReference type="EMBL" id="EQM95333.1"/>
    </source>
</evidence>
<comment type="caution">
    <text evidence="1">The sequence shown here is derived from an EMBL/GenBank/DDBJ whole genome shotgun (WGS) entry which is preliminary data.</text>
</comment>
<accession>T5LV16</accession>
<sequence>MSRQVNWQNTFHSVAFKKSKSNRLKFVIPLLAFLRCFFRDCFQYETIFTITAA</sequence>
<dbReference type="Proteomes" id="UP000003973">
    <property type="component" value="Unassembled WGS sequence"/>
</dbReference>
<keyword evidence="2" id="KW-1185">Reference proteome</keyword>
<reference evidence="1" key="1">
    <citation type="submission" date="2011-10" db="EMBL/GenBank/DDBJ databases">
        <title>The Genome Sequence of Oxalobacter formigenes HOxBLS.</title>
        <authorList>
            <consortium name="The Broad Institute Genome Sequencing Platform"/>
            <person name="Earl A."/>
            <person name="Ward D."/>
            <person name="Feldgarden M."/>
            <person name="Gevers D."/>
            <person name="Allison M.J."/>
            <person name="Humphrey S."/>
            <person name="Young S.K."/>
            <person name="Zeng Q."/>
            <person name="Gargeya S."/>
            <person name="Fitzgerald M."/>
            <person name="Haas B."/>
            <person name="Abouelleil A."/>
            <person name="Alvarado L."/>
            <person name="Arachchi H.M."/>
            <person name="Berlin A."/>
            <person name="Brown A."/>
            <person name="Chapman S.B."/>
            <person name="Chen Z."/>
            <person name="Dunbar C."/>
            <person name="Freedman E."/>
            <person name="Gearin G."/>
            <person name="Goldberg J."/>
            <person name="Griggs A."/>
            <person name="Gujja S."/>
            <person name="Heiman D."/>
            <person name="Howarth C."/>
            <person name="Larson L."/>
            <person name="Lui A."/>
            <person name="MacDonald P.J.P."/>
            <person name="Montmayeur A."/>
            <person name="Murphy C."/>
            <person name="Neiman D."/>
            <person name="Pearson M."/>
            <person name="Priest M."/>
            <person name="Roberts A."/>
            <person name="Saif S."/>
            <person name="Shea T."/>
            <person name="Shenoy N."/>
            <person name="Sisk P."/>
            <person name="Stolte C."/>
            <person name="Sykes S."/>
            <person name="Wortman J."/>
            <person name="Nusbaum C."/>
            <person name="Birren B."/>
        </authorList>
    </citation>
    <scope>NUCLEOTIDE SEQUENCE [LARGE SCALE GENOMIC DNA]</scope>
    <source>
        <strain evidence="1">HOxBLS</strain>
    </source>
</reference>
<evidence type="ECO:0000313" key="2">
    <source>
        <dbReference type="Proteomes" id="UP000003973"/>
    </source>
</evidence>
<protein>
    <submittedName>
        <fullName evidence="1">Uncharacterized protein</fullName>
    </submittedName>
</protein>
<organism evidence="1 2">
    <name type="scientific">Oxalobacter paraformigenes</name>
    <dbReference type="NCBI Taxonomy" id="556268"/>
    <lineage>
        <taxon>Bacteria</taxon>
        <taxon>Pseudomonadati</taxon>
        <taxon>Pseudomonadota</taxon>
        <taxon>Betaproteobacteria</taxon>
        <taxon>Burkholderiales</taxon>
        <taxon>Oxalobacteraceae</taxon>
        <taxon>Oxalobacter</taxon>
    </lineage>
</organism>
<dbReference type="EMBL" id="ACDP02000002">
    <property type="protein sequence ID" value="EQM95333.1"/>
    <property type="molecule type" value="Genomic_DNA"/>
</dbReference>
<dbReference type="AlphaFoldDB" id="T5LV16"/>
<name>T5LV16_9BURK</name>
<gene>
    <name evidence="1" type="ORF">OFAG_02372</name>
</gene>
<proteinExistence type="predicted"/>
<dbReference type="HOGENOM" id="CLU_3064220_0_0_4"/>